<accession>A0AAW2LUH8</accession>
<keyword evidence="1" id="KW-0812">Transmembrane</keyword>
<dbReference type="AlphaFoldDB" id="A0AAW2LUH8"/>
<dbReference type="Pfam" id="PF02992">
    <property type="entry name" value="Transposase_21"/>
    <property type="match status" value="1"/>
</dbReference>
<evidence type="ECO:0000313" key="2">
    <source>
        <dbReference type="EMBL" id="KAL0321923.1"/>
    </source>
</evidence>
<reference evidence="2" key="1">
    <citation type="submission" date="2020-06" db="EMBL/GenBank/DDBJ databases">
        <authorList>
            <person name="Li T."/>
            <person name="Hu X."/>
            <person name="Zhang T."/>
            <person name="Song X."/>
            <person name="Zhang H."/>
            <person name="Dai N."/>
            <person name="Sheng W."/>
            <person name="Hou X."/>
            <person name="Wei L."/>
        </authorList>
    </citation>
    <scope>NUCLEOTIDE SEQUENCE</scope>
    <source>
        <strain evidence="2">KEN8</strain>
        <tissue evidence="2">Leaf</tissue>
    </source>
</reference>
<reference evidence="2" key="2">
    <citation type="journal article" date="2024" name="Plant">
        <title>Genomic evolution and insights into agronomic trait innovations of Sesamum species.</title>
        <authorList>
            <person name="Miao H."/>
            <person name="Wang L."/>
            <person name="Qu L."/>
            <person name="Liu H."/>
            <person name="Sun Y."/>
            <person name="Le M."/>
            <person name="Wang Q."/>
            <person name="Wei S."/>
            <person name="Zheng Y."/>
            <person name="Lin W."/>
            <person name="Duan Y."/>
            <person name="Cao H."/>
            <person name="Xiong S."/>
            <person name="Wang X."/>
            <person name="Wei L."/>
            <person name="Li C."/>
            <person name="Ma Q."/>
            <person name="Ju M."/>
            <person name="Zhao R."/>
            <person name="Li G."/>
            <person name="Mu C."/>
            <person name="Tian Q."/>
            <person name="Mei H."/>
            <person name="Zhang T."/>
            <person name="Gao T."/>
            <person name="Zhang H."/>
        </authorList>
    </citation>
    <scope>NUCLEOTIDE SEQUENCE</scope>
    <source>
        <strain evidence="2">KEN8</strain>
    </source>
</reference>
<dbReference type="EMBL" id="JACGWM010000016">
    <property type="protein sequence ID" value="KAL0321923.1"/>
    <property type="molecule type" value="Genomic_DNA"/>
</dbReference>
<comment type="caution">
    <text evidence="2">The sequence shown here is derived from an EMBL/GenBank/DDBJ whole genome shotgun (WGS) entry which is preliminary data.</text>
</comment>
<sequence>MSRTRYSWYVNDLLAYGMVFGWSTFGVMGCLVCMDDIRVFHLQHDKKACYFYWHRQFFSHNHPYSKNKKTFITKSRVERKVAYLRLIGEQICDWGVEFSPTVEVPLILLPGYCSEDKLIKKNIY</sequence>
<name>A0AAW2LUH8_9LAMI</name>
<dbReference type="PROSITE" id="PS51257">
    <property type="entry name" value="PROKAR_LIPOPROTEIN"/>
    <property type="match status" value="1"/>
</dbReference>
<keyword evidence="1" id="KW-0472">Membrane</keyword>
<evidence type="ECO:0000256" key="1">
    <source>
        <dbReference type="SAM" id="Phobius"/>
    </source>
</evidence>
<feature type="transmembrane region" description="Helical" evidence="1">
    <location>
        <begin position="13"/>
        <end position="34"/>
    </location>
</feature>
<gene>
    <name evidence="2" type="ORF">Scaly_2488700</name>
</gene>
<dbReference type="PANTHER" id="PTHR10775">
    <property type="entry name" value="OS08G0208400 PROTEIN"/>
    <property type="match status" value="1"/>
</dbReference>
<dbReference type="PANTHER" id="PTHR10775:SF166">
    <property type="entry name" value="OS04G0146034 PROTEIN"/>
    <property type="match status" value="1"/>
</dbReference>
<protein>
    <submittedName>
        <fullName evidence="2">Uncharacterized protein</fullName>
    </submittedName>
</protein>
<dbReference type="InterPro" id="IPR004242">
    <property type="entry name" value="Transposase_21"/>
</dbReference>
<organism evidence="2">
    <name type="scientific">Sesamum calycinum</name>
    <dbReference type="NCBI Taxonomy" id="2727403"/>
    <lineage>
        <taxon>Eukaryota</taxon>
        <taxon>Viridiplantae</taxon>
        <taxon>Streptophyta</taxon>
        <taxon>Embryophyta</taxon>
        <taxon>Tracheophyta</taxon>
        <taxon>Spermatophyta</taxon>
        <taxon>Magnoliopsida</taxon>
        <taxon>eudicotyledons</taxon>
        <taxon>Gunneridae</taxon>
        <taxon>Pentapetalae</taxon>
        <taxon>asterids</taxon>
        <taxon>lamiids</taxon>
        <taxon>Lamiales</taxon>
        <taxon>Pedaliaceae</taxon>
        <taxon>Sesamum</taxon>
    </lineage>
</organism>
<proteinExistence type="predicted"/>
<keyword evidence="1" id="KW-1133">Transmembrane helix</keyword>